<dbReference type="InterPro" id="IPR036864">
    <property type="entry name" value="Zn2-C6_fun-type_DNA-bd_sf"/>
</dbReference>
<dbReference type="GO" id="GO:0008270">
    <property type="term" value="F:zinc ion binding"/>
    <property type="evidence" value="ECO:0007669"/>
    <property type="project" value="InterPro"/>
</dbReference>
<dbReference type="SMART" id="SM00066">
    <property type="entry name" value="GAL4"/>
    <property type="match status" value="1"/>
</dbReference>
<organism evidence="7 8">
    <name type="scientific">Vermiconidia calcicola</name>
    <dbReference type="NCBI Taxonomy" id="1690605"/>
    <lineage>
        <taxon>Eukaryota</taxon>
        <taxon>Fungi</taxon>
        <taxon>Dikarya</taxon>
        <taxon>Ascomycota</taxon>
        <taxon>Pezizomycotina</taxon>
        <taxon>Dothideomycetes</taxon>
        <taxon>Dothideomycetidae</taxon>
        <taxon>Mycosphaerellales</taxon>
        <taxon>Extremaceae</taxon>
        <taxon>Vermiconidia</taxon>
    </lineage>
</organism>
<accession>A0AAV9Q3S4</accession>
<evidence type="ECO:0000259" key="6">
    <source>
        <dbReference type="PROSITE" id="PS50048"/>
    </source>
</evidence>
<name>A0AAV9Q3S4_9PEZI</name>
<feature type="domain" description="Zn(2)-C6 fungal-type" evidence="6">
    <location>
        <begin position="8"/>
        <end position="38"/>
    </location>
</feature>
<dbReference type="InterPro" id="IPR001138">
    <property type="entry name" value="Zn2Cys6_DnaBD"/>
</dbReference>
<dbReference type="PROSITE" id="PS50048">
    <property type="entry name" value="ZN2_CY6_FUNGAL_2"/>
    <property type="match status" value="1"/>
</dbReference>
<reference evidence="7 8" key="1">
    <citation type="submission" date="2023-06" db="EMBL/GenBank/DDBJ databases">
        <title>Black Yeasts Isolated from many extreme environments.</title>
        <authorList>
            <person name="Coleine C."/>
            <person name="Stajich J.E."/>
            <person name="Selbmann L."/>
        </authorList>
    </citation>
    <scope>NUCLEOTIDE SEQUENCE [LARGE SCALE GENOMIC DNA]</scope>
    <source>
        <strain evidence="7 8">CCFEE 5887</strain>
    </source>
</reference>
<evidence type="ECO:0000313" key="7">
    <source>
        <dbReference type="EMBL" id="KAK5533398.1"/>
    </source>
</evidence>
<keyword evidence="3" id="KW-0805">Transcription regulation</keyword>
<keyword evidence="8" id="KW-1185">Reference proteome</keyword>
<keyword evidence="5" id="KW-0539">Nucleus</keyword>
<keyword evidence="2" id="KW-0862">Zinc</keyword>
<dbReference type="CDD" id="cd00067">
    <property type="entry name" value="GAL4"/>
    <property type="match status" value="1"/>
</dbReference>
<dbReference type="Proteomes" id="UP001345827">
    <property type="component" value="Unassembled WGS sequence"/>
</dbReference>
<dbReference type="SUPFAM" id="SSF57701">
    <property type="entry name" value="Zn2/Cys6 DNA-binding domain"/>
    <property type="match status" value="1"/>
</dbReference>
<dbReference type="EMBL" id="JAXLQG010000013">
    <property type="protein sequence ID" value="KAK5533398.1"/>
    <property type="molecule type" value="Genomic_DNA"/>
</dbReference>
<comment type="caution">
    <text evidence="7">The sequence shown here is derived from an EMBL/GenBank/DDBJ whole genome shotgun (WGS) entry which is preliminary data.</text>
</comment>
<dbReference type="Pfam" id="PF00172">
    <property type="entry name" value="Zn_clus"/>
    <property type="match status" value="1"/>
</dbReference>
<evidence type="ECO:0000256" key="5">
    <source>
        <dbReference type="ARBA" id="ARBA00023242"/>
    </source>
</evidence>
<keyword evidence="4" id="KW-0804">Transcription</keyword>
<evidence type="ECO:0000313" key="8">
    <source>
        <dbReference type="Proteomes" id="UP001345827"/>
    </source>
</evidence>
<proteinExistence type="predicted"/>
<dbReference type="PROSITE" id="PS00463">
    <property type="entry name" value="ZN2_CY6_FUNGAL_1"/>
    <property type="match status" value="1"/>
</dbReference>
<evidence type="ECO:0000256" key="3">
    <source>
        <dbReference type="ARBA" id="ARBA00023015"/>
    </source>
</evidence>
<dbReference type="AlphaFoldDB" id="A0AAV9Q3S4"/>
<dbReference type="PANTHER" id="PTHR47660">
    <property type="entry name" value="TRANSCRIPTION FACTOR WITH C2H2 AND ZN(2)-CYS(6) DNA BINDING DOMAIN (EUROFUNG)-RELATED-RELATED"/>
    <property type="match status" value="1"/>
</dbReference>
<dbReference type="GO" id="GO:0000981">
    <property type="term" value="F:DNA-binding transcription factor activity, RNA polymerase II-specific"/>
    <property type="evidence" value="ECO:0007669"/>
    <property type="project" value="InterPro"/>
</dbReference>
<keyword evidence="1" id="KW-0479">Metal-binding</keyword>
<evidence type="ECO:0000256" key="2">
    <source>
        <dbReference type="ARBA" id="ARBA00022833"/>
    </source>
</evidence>
<dbReference type="Gene3D" id="4.10.240.10">
    <property type="entry name" value="Zn(2)-C6 fungal-type DNA-binding domain"/>
    <property type="match status" value="1"/>
</dbReference>
<gene>
    <name evidence="7" type="ORF">LTR25_007264</name>
</gene>
<protein>
    <recommendedName>
        <fullName evidence="6">Zn(2)-C6 fungal-type domain-containing protein</fullName>
    </recommendedName>
</protein>
<sequence length="350" mass="40122">MPAPLRKACHACRKAKRPCRNELPKCPRCLEKGLECTYDLEPVTNKERRGPDPPPHRQLVREPFPSVVYDSIQAAHADAIKNYTRDGFDPHYSPPAVSSPEPFALAFEQLREIPLATFQLRSTPFIHSQILSSKWQDSMDHGPRTRESQLTSTAGLFKFMENEQRRLLALDIENLPFSDFLANFHRLMAILVASMLNKVRGQAEVSAFQALRDLFPLWTQHFHAHLPRRLDPELSAWQAWTLAETTRRTIIFTLMVEVILEMIYRGFFYYRPMVESLPFDARTGVWEASTEAEWQTAIAEHGGAECSLISWHEFIESGGPEPRKEYDGMLQRLLLIGYFSKAAVVHDAEA</sequence>
<evidence type="ECO:0000256" key="1">
    <source>
        <dbReference type="ARBA" id="ARBA00022723"/>
    </source>
</evidence>
<evidence type="ECO:0000256" key="4">
    <source>
        <dbReference type="ARBA" id="ARBA00023163"/>
    </source>
</evidence>